<accession>A0A0W0EYH7</accession>
<name>A0A0W0EYH7_MONRR</name>
<gene>
    <name evidence="1" type="ORF">WG66_18311</name>
</gene>
<comment type="caution">
    <text evidence="1">The sequence shown here is derived from an EMBL/GenBank/DDBJ whole genome shotgun (WGS) entry which is preliminary data.</text>
</comment>
<dbReference type="EMBL" id="LATX01002449">
    <property type="protein sequence ID" value="KTB29114.1"/>
    <property type="molecule type" value="Genomic_DNA"/>
</dbReference>
<evidence type="ECO:0000313" key="1">
    <source>
        <dbReference type="EMBL" id="KTB29114.1"/>
    </source>
</evidence>
<dbReference type="AlphaFoldDB" id="A0A0W0EYH7"/>
<protein>
    <submittedName>
        <fullName evidence="1">Uncharacterized protein</fullName>
    </submittedName>
</protein>
<proteinExistence type="predicted"/>
<dbReference type="Proteomes" id="UP000054988">
    <property type="component" value="Unassembled WGS sequence"/>
</dbReference>
<evidence type="ECO:0000313" key="2">
    <source>
        <dbReference type="Proteomes" id="UP000054988"/>
    </source>
</evidence>
<sequence>MCILCQSVDARKGNAV</sequence>
<organism evidence="1 2">
    <name type="scientific">Moniliophthora roreri</name>
    <name type="common">Frosty pod rot fungus</name>
    <name type="synonym">Monilia roreri</name>
    <dbReference type="NCBI Taxonomy" id="221103"/>
    <lineage>
        <taxon>Eukaryota</taxon>
        <taxon>Fungi</taxon>
        <taxon>Dikarya</taxon>
        <taxon>Basidiomycota</taxon>
        <taxon>Agaricomycotina</taxon>
        <taxon>Agaricomycetes</taxon>
        <taxon>Agaricomycetidae</taxon>
        <taxon>Agaricales</taxon>
        <taxon>Marasmiineae</taxon>
        <taxon>Marasmiaceae</taxon>
        <taxon>Moniliophthora</taxon>
    </lineage>
</organism>
<reference evidence="1 2" key="1">
    <citation type="submission" date="2015-12" db="EMBL/GenBank/DDBJ databases">
        <title>Draft genome sequence of Moniliophthora roreri, the causal agent of frosty pod rot of cacao.</title>
        <authorList>
            <person name="Aime M.C."/>
            <person name="Diaz-Valderrama J.R."/>
            <person name="Kijpornyongpan T."/>
            <person name="Phillips-Mora W."/>
        </authorList>
    </citation>
    <scope>NUCLEOTIDE SEQUENCE [LARGE SCALE GENOMIC DNA]</scope>
    <source>
        <strain evidence="1 2">MCA 2952</strain>
    </source>
</reference>